<dbReference type="Pfam" id="PF00005">
    <property type="entry name" value="ABC_tran"/>
    <property type="match status" value="1"/>
</dbReference>
<dbReference type="EMBL" id="CP001785">
    <property type="protein sequence ID" value="ACX51518.1"/>
    <property type="molecule type" value="Genomic_DNA"/>
</dbReference>
<dbReference type="PANTHER" id="PTHR24221">
    <property type="entry name" value="ATP-BINDING CASSETTE SUB-FAMILY B"/>
    <property type="match status" value="1"/>
</dbReference>
<evidence type="ECO:0000313" key="4">
    <source>
        <dbReference type="EMBL" id="ACX51518.1"/>
    </source>
</evidence>
<dbReference type="STRING" id="429009.Adeg_0361"/>
<feature type="domain" description="Copper amine oxidase-like N-terminal" evidence="3">
    <location>
        <begin position="184"/>
        <end position="291"/>
    </location>
</feature>
<dbReference type="AlphaFoldDB" id="C9RB91"/>
<reference evidence="4 5" key="1">
    <citation type="submission" date="2009-10" db="EMBL/GenBank/DDBJ databases">
        <title>Complete sequence of chromosome of Ammonifex degensii KC4.</title>
        <authorList>
            <consortium name="US DOE Joint Genome Institute"/>
            <person name="Kerfeld C."/>
            <person name="Goodner B."/>
            <person name="Huber H."/>
            <person name="Stetter K."/>
            <person name="Lucas S."/>
            <person name="Copeland A."/>
            <person name="Lapidus A."/>
            <person name="Glavina del Rio T."/>
            <person name="Dalin E."/>
            <person name="Tice H."/>
            <person name="Bruce D."/>
            <person name="Goodwin L."/>
            <person name="Pitluck S."/>
            <person name="Saunders E."/>
            <person name="Brettin T."/>
            <person name="Detter J.C."/>
            <person name="Han C."/>
            <person name="Larimer F."/>
            <person name="Land M."/>
            <person name="Hauser L."/>
            <person name="Kyrpides N."/>
            <person name="Ovchinnikova G."/>
            <person name="Richardson P."/>
        </authorList>
    </citation>
    <scope>NUCLEOTIDE SEQUENCE [LARGE SCALE GENOMIC DNA]</scope>
    <source>
        <strain evidence="5">DSM 10501 / KC4</strain>
    </source>
</reference>
<organism evidence="4 5">
    <name type="scientific">Ammonifex degensii (strain DSM 10501 / KC4)</name>
    <dbReference type="NCBI Taxonomy" id="429009"/>
    <lineage>
        <taxon>Bacteria</taxon>
        <taxon>Bacillati</taxon>
        <taxon>Bacillota</taxon>
        <taxon>Clostridia</taxon>
        <taxon>Thermoanaerobacterales</taxon>
        <taxon>Thermoanaerobacteraceae</taxon>
        <taxon>Ammonifex</taxon>
    </lineage>
</organism>
<dbReference type="GO" id="GO:0005524">
    <property type="term" value="F:ATP binding"/>
    <property type="evidence" value="ECO:0007669"/>
    <property type="project" value="InterPro"/>
</dbReference>
<dbReference type="GO" id="GO:0016887">
    <property type="term" value="F:ATP hydrolysis activity"/>
    <property type="evidence" value="ECO:0007669"/>
    <property type="project" value="InterPro"/>
</dbReference>
<dbReference type="KEGG" id="adg:Adeg_0361"/>
<sequence>MSTVVNLPQGYDTPIGDRGFMLSGGERQRLAILRAFLKDAPILLLDEPTTGLDPVSARGLFYRLLEKASGRTVLLITHRTLGLELMDEILVLDRGRIVARGVTESFFIPAPFTATSGSGTAWPEGNRLLNAELKNFGRWPRKGSRAIKPRALFLSFALLLLFWTGKAWAGGLACFQVGSTVYLLDGKQCLMDVAPYLKNDRVYLPLRYAAQAVGVSKENVIWDSSSRSVILLRGNLAVKLTAGSKIMYLNGQPVIMDASPEIVNGRMMLPLRWLAYALGVSVTWDSTTSTVWVGTPSPQLSWTGYFKVPSLEYPPSVAVVSRNFTWQFKGRNFSWHVEVPLSLPEWSRSVSELTEDFYSATGRKQALTLFSLSAKERELVLAASEEHYGNLTPWVKEEANYAFAGFLAERLVSAARAAGFDRLTTAQFVLSFVQSIPYQEKEPPQLPAQTLIDNGDCDCKAVLAAAILHNLGYRVALLFFPPCPGKQAGHMALGIAFSPREAPELWRYPYYLGEDGQTYYYAETTEEGWRIGEIPSGLNSAAAYLWPVD</sequence>
<dbReference type="Pfam" id="PF07833">
    <property type="entry name" value="Cu_amine_oxidN1"/>
    <property type="match status" value="1"/>
</dbReference>
<dbReference type="GO" id="GO:0034040">
    <property type="term" value="F:ATPase-coupled lipid transmembrane transporter activity"/>
    <property type="evidence" value="ECO:0007669"/>
    <property type="project" value="TreeGrafter"/>
</dbReference>
<dbReference type="Gene3D" id="3.40.50.300">
    <property type="entry name" value="P-loop containing nucleotide triphosphate hydrolases"/>
    <property type="match status" value="1"/>
</dbReference>
<evidence type="ECO:0000313" key="5">
    <source>
        <dbReference type="Proteomes" id="UP000002620"/>
    </source>
</evidence>
<dbReference type="InterPro" id="IPR012854">
    <property type="entry name" value="Cu_amine_oxidase-like_N"/>
</dbReference>
<protein>
    <submittedName>
        <fullName evidence="4">Copper amine oxidase domain protein</fullName>
    </submittedName>
</protein>
<evidence type="ECO:0000259" key="2">
    <source>
        <dbReference type="Pfam" id="PF00005"/>
    </source>
</evidence>
<dbReference type="RefSeq" id="WP_015738396.1">
    <property type="nucleotide sequence ID" value="NC_013385.1"/>
</dbReference>
<proteinExistence type="predicted"/>
<dbReference type="Gene3D" id="3.30.457.10">
    <property type="entry name" value="Copper amine oxidase-like, N-terminal domain"/>
    <property type="match status" value="2"/>
</dbReference>
<dbReference type="InterPro" id="IPR039421">
    <property type="entry name" value="Type_1_exporter"/>
</dbReference>
<dbReference type="Proteomes" id="UP000002620">
    <property type="component" value="Chromosome"/>
</dbReference>
<evidence type="ECO:0000256" key="1">
    <source>
        <dbReference type="SAM" id="Phobius"/>
    </source>
</evidence>
<dbReference type="InterPro" id="IPR027417">
    <property type="entry name" value="P-loop_NTPase"/>
</dbReference>
<keyword evidence="1" id="KW-0472">Membrane</keyword>
<gene>
    <name evidence="4" type="ordered locus">Adeg_0361</name>
</gene>
<dbReference type="PANTHER" id="PTHR24221:SF654">
    <property type="entry name" value="ATP-BINDING CASSETTE SUB-FAMILY B MEMBER 6"/>
    <property type="match status" value="1"/>
</dbReference>
<feature type="domain" description="ABC transporter" evidence="2">
    <location>
        <begin position="6"/>
        <end position="50"/>
    </location>
</feature>
<dbReference type="SUPFAM" id="SSF55383">
    <property type="entry name" value="Copper amine oxidase, domain N"/>
    <property type="match status" value="2"/>
</dbReference>
<accession>C9RB91</accession>
<dbReference type="InterPro" id="IPR036582">
    <property type="entry name" value="Mao_N_sf"/>
</dbReference>
<keyword evidence="1" id="KW-0812">Transmembrane</keyword>
<dbReference type="SUPFAM" id="SSF52540">
    <property type="entry name" value="P-loop containing nucleoside triphosphate hydrolases"/>
    <property type="match status" value="1"/>
</dbReference>
<keyword evidence="5" id="KW-1185">Reference proteome</keyword>
<feature type="transmembrane region" description="Helical" evidence="1">
    <location>
        <begin position="151"/>
        <end position="169"/>
    </location>
</feature>
<dbReference type="eggNOG" id="COG4987">
    <property type="taxonomic scope" value="Bacteria"/>
</dbReference>
<dbReference type="InterPro" id="IPR003439">
    <property type="entry name" value="ABC_transporter-like_ATP-bd"/>
</dbReference>
<keyword evidence="1" id="KW-1133">Transmembrane helix</keyword>
<name>C9RB91_AMMDK</name>
<dbReference type="HOGENOM" id="CLU_036688_0_0_9"/>
<evidence type="ECO:0000259" key="3">
    <source>
        <dbReference type="Pfam" id="PF07833"/>
    </source>
</evidence>